<feature type="region of interest" description="Disordered" evidence="1">
    <location>
        <begin position="27"/>
        <end position="85"/>
    </location>
</feature>
<gene>
    <name evidence="2" type="ORF">PoB_001960100</name>
</gene>
<accession>A0AAV3Z1A7</accession>
<dbReference type="EMBL" id="BLXT01002311">
    <property type="protein sequence ID" value="GFN93095.1"/>
    <property type="molecule type" value="Genomic_DNA"/>
</dbReference>
<name>A0AAV3Z1A7_9GAST</name>
<evidence type="ECO:0000313" key="2">
    <source>
        <dbReference type="EMBL" id="GFN93095.1"/>
    </source>
</evidence>
<protein>
    <submittedName>
        <fullName evidence="2">Uncharacterized protein</fullName>
    </submittedName>
</protein>
<feature type="compositionally biased region" description="Polar residues" evidence="1">
    <location>
        <begin position="51"/>
        <end position="61"/>
    </location>
</feature>
<keyword evidence="3" id="KW-1185">Reference proteome</keyword>
<comment type="caution">
    <text evidence="2">The sequence shown here is derived from an EMBL/GenBank/DDBJ whole genome shotgun (WGS) entry which is preliminary data.</text>
</comment>
<proteinExistence type="predicted"/>
<dbReference type="Proteomes" id="UP000735302">
    <property type="component" value="Unassembled WGS sequence"/>
</dbReference>
<reference evidence="2 3" key="1">
    <citation type="journal article" date="2021" name="Elife">
        <title>Chloroplast acquisition without the gene transfer in kleptoplastic sea slugs, Plakobranchus ocellatus.</title>
        <authorList>
            <person name="Maeda T."/>
            <person name="Takahashi S."/>
            <person name="Yoshida T."/>
            <person name="Shimamura S."/>
            <person name="Takaki Y."/>
            <person name="Nagai Y."/>
            <person name="Toyoda A."/>
            <person name="Suzuki Y."/>
            <person name="Arimoto A."/>
            <person name="Ishii H."/>
            <person name="Satoh N."/>
            <person name="Nishiyama T."/>
            <person name="Hasebe M."/>
            <person name="Maruyama T."/>
            <person name="Minagawa J."/>
            <person name="Obokata J."/>
            <person name="Shigenobu S."/>
        </authorList>
    </citation>
    <scope>NUCLEOTIDE SEQUENCE [LARGE SCALE GENOMIC DNA]</scope>
</reference>
<organism evidence="2 3">
    <name type="scientific">Plakobranchus ocellatus</name>
    <dbReference type="NCBI Taxonomy" id="259542"/>
    <lineage>
        <taxon>Eukaryota</taxon>
        <taxon>Metazoa</taxon>
        <taxon>Spiralia</taxon>
        <taxon>Lophotrochozoa</taxon>
        <taxon>Mollusca</taxon>
        <taxon>Gastropoda</taxon>
        <taxon>Heterobranchia</taxon>
        <taxon>Euthyneura</taxon>
        <taxon>Panpulmonata</taxon>
        <taxon>Sacoglossa</taxon>
        <taxon>Placobranchoidea</taxon>
        <taxon>Plakobranchidae</taxon>
        <taxon>Plakobranchus</taxon>
    </lineage>
</organism>
<sequence length="85" mass="9587">MLRGQTNSTKYSPTWEEISAKEVKEKVENGRRHALDDRGRHVDLEEDVGANETQLAQSNLLPSDRRRRVGKEDMDGPVNGLLVSV</sequence>
<feature type="compositionally biased region" description="Basic and acidic residues" evidence="1">
    <location>
        <begin position="27"/>
        <end position="43"/>
    </location>
</feature>
<evidence type="ECO:0000313" key="3">
    <source>
        <dbReference type="Proteomes" id="UP000735302"/>
    </source>
</evidence>
<dbReference type="AlphaFoldDB" id="A0AAV3Z1A7"/>
<evidence type="ECO:0000256" key="1">
    <source>
        <dbReference type="SAM" id="MobiDB-lite"/>
    </source>
</evidence>